<evidence type="ECO:0000256" key="1">
    <source>
        <dbReference type="ARBA" id="ARBA00007837"/>
    </source>
</evidence>
<evidence type="ECO:0000259" key="4">
    <source>
        <dbReference type="Pfam" id="PF02896"/>
    </source>
</evidence>
<gene>
    <name evidence="5" type="ORF">MNBD_GAMMA16-1157</name>
</gene>
<dbReference type="GO" id="GO:0005524">
    <property type="term" value="F:ATP binding"/>
    <property type="evidence" value="ECO:0007669"/>
    <property type="project" value="UniProtKB-KW"/>
</dbReference>
<keyword evidence="3" id="KW-0067">ATP-binding</keyword>
<reference evidence="5" key="1">
    <citation type="submission" date="2018-06" db="EMBL/GenBank/DDBJ databases">
        <authorList>
            <person name="Zhirakovskaya E."/>
        </authorList>
    </citation>
    <scope>NUCLEOTIDE SEQUENCE</scope>
</reference>
<evidence type="ECO:0000313" key="5">
    <source>
        <dbReference type="EMBL" id="VAW83903.1"/>
    </source>
</evidence>
<feature type="domain" description="PEP-utilising enzyme C-terminal" evidence="4">
    <location>
        <begin position="9"/>
        <end position="78"/>
    </location>
</feature>
<dbReference type="GO" id="GO:0008986">
    <property type="term" value="F:pyruvate, water dikinase activity"/>
    <property type="evidence" value="ECO:0007669"/>
    <property type="project" value="UniProtKB-EC"/>
</dbReference>
<evidence type="ECO:0000256" key="2">
    <source>
        <dbReference type="ARBA" id="ARBA00022741"/>
    </source>
</evidence>
<dbReference type="AlphaFoldDB" id="A0A3B0Z6S8"/>
<dbReference type="Pfam" id="PF02896">
    <property type="entry name" value="PEP-utilizers_C"/>
    <property type="match status" value="1"/>
</dbReference>
<dbReference type="InterPro" id="IPR000121">
    <property type="entry name" value="PEP_util_C"/>
</dbReference>
<dbReference type="InterPro" id="IPR015813">
    <property type="entry name" value="Pyrv/PenolPyrv_kinase-like_dom"/>
</dbReference>
<evidence type="ECO:0000256" key="3">
    <source>
        <dbReference type="ARBA" id="ARBA00022840"/>
    </source>
</evidence>
<organism evidence="5">
    <name type="scientific">hydrothermal vent metagenome</name>
    <dbReference type="NCBI Taxonomy" id="652676"/>
    <lineage>
        <taxon>unclassified sequences</taxon>
        <taxon>metagenomes</taxon>
        <taxon>ecological metagenomes</taxon>
    </lineage>
</organism>
<dbReference type="EMBL" id="UOFO01000029">
    <property type="protein sequence ID" value="VAW83903.1"/>
    <property type="molecule type" value="Genomic_DNA"/>
</dbReference>
<dbReference type="InterPro" id="IPR040442">
    <property type="entry name" value="Pyrv_kinase-like_dom_sf"/>
</dbReference>
<dbReference type="PANTHER" id="PTHR43030">
    <property type="entry name" value="PHOSPHOENOLPYRUVATE SYNTHASE"/>
    <property type="match status" value="1"/>
</dbReference>
<keyword evidence="5" id="KW-0808">Transferase</keyword>
<accession>A0A3B0Z6S8</accession>
<keyword evidence="2" id="KW-0547">Nucleotide-binding</keyword>
<dbReference type="SUPFAM" id="SSF51621">
    <property type="entry name" value="Phosphoenolpyruvate/pyruvate domain"/>
    <property type="match status" value="1"/>
</dbReference>
<sequence length="95" mass="10846">MSLMRRYIRFFNERDPRMKAMIKLTIEGAKRNNIYVGICGQAPSDYPDMVEDLVSMGIDSISLTPDTIMETRLVVRAAESKQNETILNIYHGSNC</sequence>
<dbReference type="EC" id="2.7.9.2" evidence="5"/>
<proteinExistence type="inferred from homology"/>
<dbReference type="PANTHER" id="PTHR43030:SF1">
    <property type="entry name" value="PHOSPHOENOLPYRUVATE SYNTHASE"/>
    <property type="match status" value="1"/>
</dbReference>
<dbReference type="Gene3D" id="3.20.20.60">
    <property type="entry name" value="Phosphoenolpyruvate-binding domains"/>
    <property type="match status" value="1"/>
</dbReference>
<comment type="similarity">
    <text evidence="1">Belongs to the PEP-utilizing enzyme family.</text>
</comment>
<name>A0A3B0Z6S8_9ZZZZ</name>
<protein>
    <submittedName>
        <fullName evidence="5">Phosphoenolpyruvate synthase</fullName>
        <ecNumber evidence="5">2.7.9.2</ecNumber>
    </submittedName>
</protein>
<dbReference type="InterPro" id="IPR006319">
    <property type="entry name" value="PEP_synth"/>
</dbReference>
<keyword evidence="5" id="KW-0670">Pyruvate</keyword>